<evidence type="ECO:0000313" key="5">
    <source>
        <dbReference type="Proteomes" id="UP001443914"/>
    </source>
</evidence>
<dbReference type="InterPro" id="IPR036291">
    <property type="entry name" value="NAD(P)-bd_dom_sf"/>
</dbReference>
<dbReference type="Pfam" id="PF13460">
    <property type="entry name" value="NAD_binding_10"/>
    <property type="match status" value="1"/>
</dbReference>
<dbReference type="PANTHER" id="PTHR47711">
    <property type="entry name" value="PROTEIN PLASTID TRANSCRIPTIONALLY ACTIVE 16, CHLOROPLASTIC"/>
    <property type="match status" value="1"/>
</dbReference>
<evidence type="ECO:0000313" key="4">
    <source>
        <dbReference type="EMBL" id="KAK9727188.1"/>
    </source>
</evidence>
<sequence length="502" mass="53328">MAASASSNSFLLTTTYRSKLRTLKNSSRQFTVCAKTATPSSDNEGRTNPFQFNWGKISDVKSLIPVVNTPPALGGPGRQKDSGTVFVAGATGLAGVRVAQMLLREGFRVRAGVPNLGAAQDLARLALDYKIISAEELKRLNAVESLFDDAESIAKAMGNASKVVVTIGGAENGPATKVTTSDALQVVEAAQLAGVRHLAIIYDDAAAAASASSVLGGISSFFNNLFSKSQPLSVDEFLDKVIQTDVKFTFIKAALAEDFSTESSYNVVVAAEGQAAENDYKVTRSRMASLVAELFSNTEVAEDKVVKVFTEPSAPLKSVDQLFSAIPEDGRRKAYAEAAAKAEAEEAAVNAAKQAREAEDLKSKLQEEVKKLSEQELRASTLAEEAKQKAEQAGASVDSLLAKAKELGSGFSWDKLGSQLATAVKTPDSGTQKVQVATVRGQAKARNLPSQKAVTKQAAQKSKPKSKPSPTERTPVEKPNGKEVRNIFGGLFKQETIYVDDV</sequence>
<dbReference type="AlphaFoldDB" id="A0AAW1L278"/>
<protein>
    <recommendedName>
        <fullName evidence="3">NAD(P)-binding domain-containing protein</fullName>
    </recommendedName>
</protein>
<comment type="caution">
    <text evidence="4">The sequence shown here is derived from an EMBL/GenBank/DDBJ whole genome shotgun (WGS) entry which is preliminary data.</text>
</comment>
<dbReference type="Gene3D" id="3.40.50.720">
    <property type="entry name" value="NAD(P)-binding Rossmann-like Domain"/>
    <property type="match status" value="1"/>
</dbReference>
<feature type="compositionally biased region" description="Basic and acidic residues" evidence="2">
    <location>
        <begin position="474"/>
        <end position="485"/>
    </location>
</feature>
<evidence type="ECO:0000256" key="1">
    <source>
        <dbReference type="SAM" id="Coils"/>
    </source>
</evidence>
<evidence type="ECO:0000256" key="2">
    <source>
        <dbReference type="SAM" id="MobiDB-lite"/>
    </source>
</evidence>
<feature type="region of interest" description="Disordered" evidence="2">
    <location>
        <begin position="440"/>
        <end position="485"/>
    </location>
</feature>
<keyword evidence="5" id="KW-1185">Reference proteome</keyword>
<organism evidence="4 5">
    <name type="scientific">Saponaria officinalis</name>
    <name type="common">Common soapwort</name>
    <name type="synonym">Lychnis saponaria</name>
    <dbReference type="NCBI Taxonomy" id="3572"/>
    <lineage>
        <taxon>Eukaryota</taxon>
        <taxon>Viridiplantae</taxon>
        <taxon>Streptophyta</taxon>
        <taxon>Embryophyta</taxon>
        <taxon>Tracheophyta</taxon>
        <taxon>Spermatophyta</taxon>
        <taxon>Magnoliopsida</taxon>
        <taxon>eudicotyledons</taxon>
        <taxon>Gunneridae</taxon>
        <taxon>Pentapetalae</taxon>
        <taxon>Caryophyllales</taxon>
        <taxon>Caryophyllaceae</taxon>
        <taxon>Caryophylleae</taxon>
        <taxon>Saponaria</taxon>
    </lineage>
</organism>
<accession>A0AAW1L278</accession>
<dbReference type="SUPFAM" id="SSF51735">
    <property type="entry name" value="NAD(P)-binding Rossmann-fold domains"/>
    <property type="match status" value="1"/>
</dbReference>
<name>A0AAW1L278_SAPOF</name>
<dbReference type="InterPro" id="IPR016040">
    <property type="entry name" value="NAD(P)-bd_dom"/>
</dbReference>
<reference evidence="4" key="1">
    <citation type="submission" date="2024-03" db="EMBL/GenBank/DDBJ databases">
        <title>WGS assembly of Saponaria officinalis var. Norfolk2.</title>
        <authorList>
            <person name="Jenkins J."/>
            <person name="Shu S."/>
            <person name="Grimwood J."/>
            <person name="Barry K."/>
            <person name="Goodstein D."/>
            <person name="Schmutz J."/>
            <person name="Leebens-Mack J."/>
            <person name="Osbourn A."/>
        </authorList>
    </citation>
    <scope>NUCLEOTIDE SEQUENCE [LARGE SCALE GENOMIC DNA]</scope>
    <source>
        <strain evidence="4">JIC</strain>
    </source>
</reference>
<evidence type="ECO:0000259" key="3">
    <source>
        <dbReference type="Pfam" id="PF13460"/>
    </source>
</evidence>
<dbReference type="PANTHER" id="PTHR47711:SF2">
    <property type="entry name" value="PROTEIN PLASTID TRANSCRIPTIONALLY ACTIVE 16, CHLOROPLASTIC"/>
    <property type="match status" value="1"/>
</dbReference>
<feature type="coiled-coil region" evidence="1">
    <location>
        <begin position="335"/>
        <end position="403"/>
    </location>
</feature>
<dbReference type="Proteomes" id="UP001443914">
    <property type="component" value="Unassembled WGS sequence"/>
</dbReference>
<gene>
    <name evidence="4" type="ORF">RND81_05G264500</name>
</gene>
<proteinExistence type="predicted"/>
<keyword evidence="1" id="KW-0175">Coiled coil</keyword>
<feature type="domain" description="NAD(P)-binding" evidence="3">
    <location>
        <begin position="89"/>
        <end position="297"/>
    </location>
</feature>
<dbReference type="EMBL" id="JBDFQZ010000005">
    <property type="protein sequence ID" value="KAK9727188.1"/>
    <property type="molecule type" value="Genomic_DNA"/>
</dbReference>